<evidence type="ECO:0000313" key="2">
    <source>
        <dbReference type="Proteomes" id="UP001263852"/>
    </source>
</evidence>
<dbReference type="AlphaFoldDB" id="A0AAW8WEL2"/>
<dbReference type="EMBL" id="JAVLAO010000001">
    <property type="protein sequence ID" value="MDT7039127.1"/>
    <property type="molecule type" value="Genomic_DNA"/>
</dbReference>
<comment type="caution">
    <text evidence="1">The sequence shown here is derived from an EMBL/GenBank/DDBJ whole genome shotgun (WGS) entry which is preliminary data.</text>
</comment>
<name>A0AAW8WEL2_LACPE</name>
<organism evidence="1 2">
    <name type="scientific">Lactiplantibacillus pentosus</name>
    <name type="common">Lactobacillus pentosus</name>
    <dbReference type="NCBI Taxonomy" id="1589"/>
    <lineage>
        <taxon>Bacteria</taxon>
        <taxon>Bacillati</taxon>
        <taxon>Bacillota</taxon>
        <taxon>Bacilli</taxon>
        <taxon>Lactobacillales</taxon>
        <taxon>Lactobacillaceae</taxon>
        <taxon>Lactiplantibacillus</taxon>
    </lineage>
</organism>
<dbReference type="Proteomes" id="UP001263852">
    <property type="component" value="Unassembled WGS sequence"/>
</dbReference>
<reference evidence="1" key="1">
    <citation type="submission" date="2023-08" db="EMBL/GenBank/DDBJ databases">
        <authorList>
            <person name="Page C.A."/>
            <person name="Perez-Diaz I.M."/>
        </authorList>
    </citation>
    <scope>NUCLEOTIDE SEQUENCE</scope>
    <source>
        <strain evidence="1">1.8.9</strain>
    </source>
</reference>
<evidence type="ECO:0000313" key="1">
    <source>
        <dbReference type="EMBL" id="MDT7039127.1"/>
    </source>
</evidence>
<gene>
    <name evidence="1" type="ORF">RI555_09040</name>
</gene>
<sequence>MFNVFKRKSIWISMLVAAVLIGLFAFAQVGARSTVKVRHLPLALVKR</sequence>
<proteinExistence type="predicted"/>
<protein>
    <submittedName>
        <fullName evidence="1">Uncharacterized protein</fullName>
    </submittedName>
</protein>
<accession>A0AAW8WEL2</accession>
<dbReference type="RefSeq" id="WP_225083395.1">
    <property type="nucleotide sequence ID" value="NZ_BOUG01000007.1"/>
</dbReference>